<reference evidence="4" key="1">
    <citation type="journal article" date="2019" name="Int. J. Syst. Evol. Microbiol.">
        <title>The Global Catalogue of Microorganisms (GCM) 10K type strain sequencing project: providing services to taxonomists for standard genome sequencing and annotation.</title>
        <authorList>
            <consortium name="The Broad Institute Genomics Platform"/>
            <consortium name="The Broad Institute Genome Sequencing Center for Infectious Disease"/>
            <person name="Wu L."/>
            <person name="Ma J."/>
        </authorList>
    </citation>
    <scope>NUCLEOTIDE SEQUENCE [LARGE SCALE GENOMIC DNA]</scope>
    <source>
        <strain evidence="4">CCUG 59129</strain>
    </source>
</reference>
<dbReference type="Proteomes" id="UP001596989">
    <property type="component" value="Unassembled WGS sequence"/>
</dbReference>
<accession>A0ABW3HR01</accession>
<feature type="compositionally biased region" description="Polar residues" evidence="1">
    <location>
        <begin position="35"/>
        <end position="49"/>
    </location>
</feature>
<comment type="caution">
    <text evidence="3">The sequence shown here is derived from an EMBL/GenBank/DDBJ whole genome shotgun (WGS) entry which is preliminary data.</text>
</comment>
<keyword evidence="4" id="KW-1185">Reference proteome</keyword>
<keyword evidence="2" id="KW-0732">Signal</keyword>
<dbReference type="SUPFAM" id="SSF53850">
    <property type="entry name" value="Periplasmic binding protein-like II"/>
    <property type="match status" value="1"/>
</dbReference>
<dbReference type="PANTHER" id="PTHR43649:SF12">
    <property type="entry name" value="DIACETYLCHITOBIOSE BINDING PROTEIN DASA"/>
    <property type="match status" value="1"/>
</dbReference>
<evidence type="ECO:0000313" key="4">
    <source>
        <dbReference type="Proteomes" id="UP001596989"/>
    </source>
</evidence>
<feature type="region of interest" description="Disordered" evidence="1">
    <location>
        <begin position="28"/>
        <end position="54"/>
    </location>
</feature>
<dbReference type="InterPro" id="IPR050490">
    <property type="entry name" value="Bact_solute-bd_prot1"/>
</dbReference>
<feature type="signal peptide" evidence="2">
    <location>
        <begin position="1"/>
        <end position="19"/>
    </location>
</feature>
<gene>
    <name evidence="3" type="ORF">ACFQ2I_11225</name>
</gene>
<evidence type="ECO:0000256" key="1">
    <source>
        <dbReference type="SAM" id="MobiDB-lite"/>
    </source>
</evidence>
<sequence length="562" mass="62415">MKKGFILLLSVIMLLSLLAACGKGNNNGNGNGNGSTQNESTGEGSTSTGADVEEKPLVTLTTARPVGSDVIFINGEDITNNVHNKWAKEKLGIDIKDIWTTADNVAYHTKLRLALSTNVELPDVFIVQDRPLVADLIASGKVLEIKDLFEQHAPDRIKALYTEFDSALNQLRKDGGLYGLPIFTAGDGTNPVLWVRQDWLDKLGLEAPKTIADFEKVMDAFTNLDPDGNNKKDTIGFAFSARENFSNWMSDASFIFGAYTGNAIPGAWAVIDGQLKHGSVLPEMKQGLGKLKEWASKGYLDPETPILDPIKATESFIQGRAGMIAAPYWAEGWPLNELYGLNPDAKIGVYALPTGDDGKSARFMNTLNENKVMLFNKDFKHFDRFMEYFDRIYDAVYETGDFQYGFFEGYDYALVDGKPVFDSKQFPTPIEKGTTPGKYNLFWNTPQIPLQGSAMNYRLNNGETPKTTAESKAAAQNEITIRAGALNYEMRDTNTPDQFLGAPTETMRSKGPNLDKMLLETYAKIIFTKEPLDTFDTLVQDWYDKGGKQIEEEVNAWYKSVQ</sequence>
<organism evidence="3 4">
    <name type="scientific">Paenibacillus chungangensis</name>
    <dbReference type="NCBI Taxonomy" id="696535"/>
    <lineage>
        <taxon>Bacteria</taxon>
        <taxon>Bacillati</taxon>
        <taxon>Bacillota</taxon>
        <taxon>Bacilli</taxon>
        <taxon>Bacillales</taxon>
        <taxon>Paenibacillaceae</taxon>
        <taxon>Paenibacillus</taxon>
    </lineage>
</organism>
<feature type="chain" id="PRO_5046518704" evidence="2">
    <location>
        <begin position="20"/>
        <end position="562"/>
    </location>
</feature>
<dbReference type="PROSITE" id="PS51257">
    <property type="entry name" value="PROKAR_LIPOPROTEIN"/>
    <property type="match status" value="1"/>
</dbReference>
<dbReference type="PANTHER" id="PTHR43649">
    <property type="entry name" value="ARABINOSE-BINDING PROTEIN-RELATED"/>
    <property type="match status" value="1"/>
</dbReference>
<evidence type="ECO:0000313" key="3">
    <source>
        <dbReference type="EMBL" id="MFD0959965.1"/>
    </source>
</evidence>
<proteinExistence type="predicted"/>
<dbReference type="EMBL" id="JBHTJZ010000012">
    <property type="protein sequence ID" value="MFD0959965.1"/>
    <property type="molecule type" value="Genomic_DNA"/>
</dbReference>
<dbReference type="Gene3D" id="3.40.190.10">
    <property type="entry name" value="Periplasmic binding protein-like II"/>
    <property type="match status" value="2"/>
</dbReference>
<dbReference type="RefSeq" id="WP_377564277.1">
    <property type="nucleotide sequence ID" value="NZ_JBHTJZ010000012.1"/>
</dbReference>
<name>A0ABW3HR01_9BACL</name>
<protein>
    <submittedName>
        <fullName evidence="3">ABC transporter substrate-binding protein</fullName>
    </submittedName>
</protein>
<evidence type="ECO:0000256" key="2">
    <source>
        <dbReference type="SAM" id="SignalP"/>
    </source>
</evidence>